<dbReference type="EMBL" id="NRSD01000017">
    <property type="protein sequence ID" value="MBK1645961.1"/>
    <property type="molecule type" value="Genomic_DNA"/>
</dbReference>
<sequence length="93" mass="10146">MLMNNPLERTLELIENAPESAAALTLYALVSTLEFQRAGCLFKLTKLQDLDDDERATAYGLMELFARGGVGSPAWEAAKTRMDTLIRAGLSAP</sequence>
<dbReference type="Proteomes" id="UP001138802">
    <property type="component" value="Unassembled WGS sequence"/>
</dbReference>
<proteinExistence type="predicted"/>
<protein>
    <submittedName>
        <fullName evidence="1">Uncharacterized protein</fullName>
    </submittedName>
</protein>
<evidence type="ECO:0000313" key="2">
    <source>
        <dbReference type="Proteomes" id="UP001138802"/>
    </source>
</evidence>
<keyword evidence="2" id="KW-1185">Reference proteome</keyword>
<dbReference type="AlphaFoldDB" id="A0A9X0WJN7"/>
<gene>
    <name evidence="1" type="ORF">CKO25_15145</name>
</gene>
<organism evidence="1 2">
    <name type="scientific">Thiocapsa imhoffii</name>
    <dbReference type="NCBI Taxonomy" id="382777"/>
    <lineage>
        <taxon>Bacteria</taxon>
        <taxon>Pseudomonadati</taxon>
        <taxon>Pseudomonadota</taxon>
        <taxon>Gammaproteobacteria</taxon>
        <taxon>Chromatiales</taxon>
        <taxon>Chromatiaceae</taxon>
        <taxon>Thiocapsa</taxon>
    </lineage>
</organism>
<accession>A0A9X0WJN7</accession>
<reference evidence="1 2" key="1">
    <citation type="journal article" date="2020" name="Microorganisms">
        <title>Osmotic Adaptation and Compatible Solute Biosynthesis of Phototrophic Bacteria as Revealed from Genome Analyses.</title>
        <authorList>
            <person name="Imhoff J.F."/>
            <person name="Rahn T."/>
            <person name="Kunzel S."/>
            <person name="Keller A."/>
            <person name="Neulinger S.C."/>
        </authorList>
    </citation>
    <scope>NUCLEOTIDE SEQUENCE [LARGE SCALE GENOMIC DNA]</scope>
    <source>
        <strain evidence="1 2">DSM 21303</strain>
    </source>
</reference>
<comment type="caution">
    <text evidence="1">The sequence shown here is derived from an EMBL/GenBank/DDBJ whole genome shotgun (WGS) entry which is preliminary data.</text>
</comment>
<name>A0A9X0WJN7_9GAMM</name>
<evidence type="ECO:0000313" key="1">
    <source>
        <dbReference type="EMBL" id="MBK1645961.1"/>
    </source>
</evidence>